<protein>
    <submittedName>
        <fullName evidence="1">Uncharacterized protein</fullName>
    </submittedName>
</protein>
<dbReference type="EMBL" id="GBXM01004601">
    <property type="protein sequence ID" value="JAI03977.1"/>
    <property type="molecule type" value="Transcribed_RNA"/>
</dbReference>
<reference evidence="1" key="2">
    <citation type="journal article" date="2015" name="Fish Shellfish Immunol.">
        <title>Early steps in the European eel (Anguilla anguilla)-Vibrio vulnificus interaction in the gills: Role of the RtxA13 toxin.</title>
        <authorList>
            <person name="Callol A."/>
            <person name="Pajuelo D."/>
            <person name="Ebbesson L."/>
            <person name="Teles M."/>
            <person name="MacKenzie S."/>
            <person name="Amaro C."/>
        </authorList>
    </citation>
    <scope>NUCLEOTIDE SEQUENCE</scope>
</reference>
<name>A0A0E9XNH7_ANGAN</name>
<evidence type="ECO:0000313" key="1">
    <source>
        <dbReference type="EMBL" id="JAI03977.1"/>
    </source>
</evidence>
<proteinExistence type="predicted"/>
<organism evidence="1">
    <name type="scientific">Anguilla anguilla</name>
    <name type="common">European freshwater eel</name>
    <name type="synonym">Muraena anguilla</name>
    <dbReference type="NCBI Taxonomy" id="7936"/>
    <lineage>
        <taxon>Eukaryota</taxon>
        <taxon>Metazoa</taxon>
        <taxon>Chordata</taxon>
        <taxon>Craniata</taxon>
        <taxon>Vertebrata</taxon>
        <taxon>Euteleostomi</taxon>
        <taxon>Actinopterygii</taxon>
        <taxon>Neopterygii</taxon>
        <taxon>Teleostei</taxon>
        <taxon>Anguilliformes</taxon>
        <taxon>Anguillidae</taxon>
        <taxon>Anguilla</taxon>
    </lineage>
</organism>
<accession>A0A0E9XNH7</accession>
<dbReference type="AlphaFoldDB" id="A0A0E9XNH7"/>
<sequence>MGCVVAGTEGVECLWKFPLGCHGCGAGPSQSVKYFINEMIWKRKSTTQVVCGLDFILFFNMVHGYSFL</sequence>
<reference evidence="1" key="1">
    <citation type="submission" date="2014-11" db="EMBL/GenBank/DDBJ databases">
        <authorList>
            <person name="Amaro Gonzalez C."/>
        </authorList>
    </citation>
    <scope>NUCLEOTIDE SEQUENCE</scope>
</reference>